<dbReference type="GO" id="GO:0004519">
    <property type="term" value="F:endonuclease activity"/>
    <property type="evidence" value="ECO:0007669"/>
    <property type="project" value="UniProtKB-KW"/>
</dbReference>
<evidence type="ECO:0000313" key="3">
    <source>
        <dbReference type="EMBL" id="RKD95499.1"/>
    </source>
</evidence>
<dbReference type="OrthoDB" id="25344at2157"/>
<feature type="domain" description="OLD protein-like TOPRIM" evidence="2">
    <location>
        <begin position="403"/>
        <end position="470"/>
    </location>
</feature>
<dbReference type="EMBL" id="RAPO01000002">
    <property type="protein sequence ID" value="RKD95499.1"/>
    <property type="molecule type" value="Genomic_DNA"/>
</dbReference>
<dbReference type="PANTHER" id="PTHR43581">
    <property type="entry name" value="ATP/GTP PHOSPHATASE"/>
    <property type="match status" value="1"/>
</dbReference>
<comment type="caution">
    <text evidence="3">The sequence shown here is derived from an EMBL/GenBank/DDBJ whole genome shotgun (WGS) entry which is preliminary data.</text>
</comment>
<protein>
    <submittedName>
        <fullName evidence="3">Putative ATP-dependent endonuclease of OLD family</fullName>
    </submittedName>
</protein>
<dbReference type="InterPro" id="IPR051396">
    <property type="entry name" value="Bact_Antivir_Def_Nuclease"/>
</dbReference>
<sequence>MKVTRWKVNGYKSFAPTESREESTATEFEPGELAILIGKNNTGKSNLLDSFQDYAKIFADERPHRWHRDNAFNQNTDVPIEFNIEFILEGDEHEAILSELQDEESLPQEIVKEFLSEGHFKKIRHSFALQERDIHWEELETNFEEGWIQIAAAENRNIRYSPTECQVLQFERLPNVKYQRKSINRQGIGAIFPNPYRRLIRNETQTWETIEAFREPQNQQTAGREEDLESNGSNLVQVVNTLYNNHRPLFNQFRERYVSIMEGVTDVSTPYISGNDITIRIHEDEKTYDLKDISAGSKEILTLIAGIVSSQNDTSLLLVEEPELHVHPGAEQEIFELIQDICREAGIQVIVSTHSEVFVNRSEASSIARIERDESTTIRSVSEGDISEELTDLGYNKSGLLQSNAVVFVEGRSDKRVLTAFCRKLNLDPDENGIAFVELEGKENLKRDGRSLVKLLYSFDIPYLFVVDSDDQTPEEAVGELLDEINRSDGKGWWETSPENFYAWPDYSLESYLLDPDVVARADEFNMSPSDVKKIISEHEDVDDKAEVLERIYREEYDVSESETAYSKDRDGMYIANRMNENEVPGDVREVVEKIGGLVGQSLE</sequence>
<dbReference type="Gene3D" id="3.40.50.300">
    <property type="entry name" value="P-loop containing nucleotide triphosphate hydrolases"/>
    <property type="match status" value="1"/>
</dbReference>
<dbReference type="AlphaFoldDB" id="A0A419WJ58"/>
<accession>A0A419WJ58</accession>
<dbReference type="SUPFAM" id="SSF52540">
    <property type="entry name" value="P-loop containing nucleoside triphosphate hydrolases"/>
    <property type="match status" value="1"/>
</dbReference>
<dbReference type="InterPro" id="IPR003959">
    <property type="entry name" value="ATPase_AAA_core"/>
</dbReference>
<dbReference type="Pfam" id="PF20469">
    <property type="entry name" value="OLD-like_TOPRIM"/>
    <property type="match status" value="1"/>
</dbReference>
<feature type="domain" description="ATPase AAA-type core" evidence="1">
    <location>
        <begin position="33"/>
        <end position="359"/>
    </location>
</feature>
<keyword evidence="3" id="KW-0255">Endonuclease</keyword>
<dbReference type="CDD" id="cd01026">
    <property type="entry name" value="TOPRIM_OLD"/>
    <property type="match status" value="1"/>
</dbReference>
<dbReference type="InterPro" id="IPR027417">
    <property type="entry name" value="P-loop_NTPase"/>
</dbReference>
<keyword evidence="3" id="KW-0540">Nuclease</keyword>
<dbReference type="InterPro" id="IPR034139">
    <property type="entry name" value="TOPRIM_OLD"/>
</dbReference>
<organism evidence="3 4">
    <name type="scientific">Halopiger aswanensis</name>
    <dbReference type="NCBI Taxonomy" id="148449"/>
    <lineage>
        <taxon>Archaea</taxon>
        <taxon>Methanobacteriati</taxon>
        <taxon>Methanobacteriota</taxon>
        <taxon>Stenosarchaea group</taxon>
        <taxon>Halobacteria</taxon>
        <taxon>Halobacteriales</taxon>
        <taxon>Natrialbaceae</taxon>
        <taxon>Halopiger</taxon>
    </lineage>
</organism>
<dbReference type="Pfam" id="PF13304">
    <property type="entry name" value="AAA_21"/>
    <property type="match status" value="1"/>
</dbReference>
<name>A0A419WJ58_9EURY</name>
<dbReference type="Proteomes" id="UP000283805">
    <property type="component" value="Unassembled WGS sequence"/>
</dbReference>
<dbReference type="PANTHER" id="PTHR43581:SF4">
    <property type="entry name" value="ATP_GTP PHOSPHATASE"/>
    <property type="match status" value="1"/>
</dbReference>
<reference evidence="3 4" key="1">
    <citation type="submission" date="2018-09" db="EMBL/GenBank/DDBJ databases">
        <title>Genomic Encyclopedia of Archaeal and Bacterial Type Strains, Phase II (KMG-II): from individual species to whole genera.</title>
        <authorList>
            <person name="Goeker M."/>
        </authorList>
    </citation>
    <scope>NUCLEOTIDE SEQUENCE [LARGE SCALE GENOMIC DNA]</scope>
    <source>
        <strain evidence="3 4">DSM 13151</strain>
    </source>
</reference>
<evidence type="ECO:0000259" key="1">
    <source>
        <dbReference type="Pfam" id="PF13304"/>
    </source>
</evidence>
<proteinExistence type="predicted"/>
<keyword evidence="3" id="KW-0378">Hydrolase</keyword>
<dbReference type="GO" id="GO:0005524">
    <property type="term" value="F:ATP binding"/>
    <property type="evidence" value="ECO:0007669"/>
    <property type="project" value="InterPro"/>
</dbReference>
<evidence type="ECO:0000259" key="2">
    <source>
        <dbReference type="Pfam" id="PF20469"/>
    </source>
</evidence>
<keyword evidence="4" id="KW-1185">Reference proteome</keyword>
<evidence type="ECO:0000313" key="4">
    <source>
        <dbReference type="Proteomes" id="UP000283805"/>
    </source>
</evidence>
<gene>
    <name evidence="3" type="ORF">ATJ93_2356</name>
</gene>
<dbReference type="RefSeq" id="WP_120244761.1">
    <property type="nucleotide sequence ID" value="NZ_RAPO01000002.1"/>
</dbReference>
<dbReference type="GO" id="GO:0016887">
    <property type="term" value="F:ATP hydrolysis activity"/>
    <property type="evidence" value="ECO:0007669"/>
    <property type="project" value="InterPro"/>
</dbReference>